<evidence type="ECO:0000256" key="5">
    <source>
        <dbReference type="ARBA" id="ARBA00023136"/>
    </source>
</evidence>
<dbReference type="GO" id="GO:0005694">
    <property type="term" value="C:chromosome"/>
    <property type="evidence" value="ECO:0007669"/>
    <property type="project" value="InterPro"/>
</dbReference>
<dbReference type="Pfam" id="PF03989">
    <property type="entry name" value="DNA_gyraseA_C"/>
    <property type="match status" value="3"/>
</dbReference>
<dbReference type="GO" id="GO:0003918">
    <property type="term" value="F:DNA topoisomerase type II (double strand cut, ATP-hydrolyzing) activity"/>
    <property type="evidence" value="ECO:0007669"/>
    <property type="project" value="UniProtKB-UniRule"/>
</dbReference>
<keyword evidence="2 7" id="KW-1003">Cell membrane</keyword>
<dbReference type="EMBL" id="CP060010">
    <property type="protein sequence ID" value="QTN34660.1"/>
    <property type="molecule type" value="Genomic_DNA"/>
</dbReference>
<evidence type="ECO:0000256" key="7">
    <source>
        <dbReference type="HAMAP-Rule" id="MF_00936"/>
    </source>
</evidence>
<comment type="subunit">
    <text evidence="7">Heterotetramer composed of ParC and ParE.</text>
</comment>
<evidence type="ECO:0000259" key="9">
    <source>
        <dbReference type="PROSITE" id="PS52040"/>
    </source>
</evidence>
<keyword evidence="3 7" id="KW-0799">Topoisomerase</keyword>
<dbReference type="Gene3D" id="1.10.268.10">
    <property type="entry name" value="Topoisomerase, domain 3"/>
    <property type="match status" value="1"/>
</dbReference>
<dbReference type="Gene3D" id="3.90.199.10">
    <property type="entry name" value="Topoisomerase II, domain 5"/>
    <property type="match status" value="1"/>
</dbReference>
<feature type="domain" description="Topo IIA-type catalytic" evidence="9">
    <location>
        <begin position="40"/>
        <end position="534"/>
    </location>
</feature>
<name>A0A975I681_9RHOB</name>
<sequence length="769" mass="85725">MSEILDDDEFESYEVAEPLHRAIGDRYLTYALSTIMHRALPDARDGLKPVHRRILYAMNRLKLASNGKFLKSAKISGDTMGDFHPHGDAAIYDAMARLAQDFAVRYPLVDGQGNFGNIDGDNPAASRYTEARMTFVAEAMLKGLDENAVDFRDNYDGRLTEPVVLPAEFPSLLANGAAGIAVGMATNIPPHNIAELVDACIHLIKTPDARDDTLLNYVPGPDFPTGGEIVEPKESIANAYSTGRGSFRLRCKWEVEDLGRGQWQVVVTEIPYQVQKSKLIEKIAELIQNKKVPILADIRDESADDIRVILEPKSKNVEPDILMGTMFKHSDLEVRFSLNMNVLIDGVTPKVCSMKEVLRAFLDHRREVLGRRSKHRMEKIDHRLEVLEGFIIAFLNLDRVIDIIRFDDKPKEALMAETWGGAFARATSEADYISPLPAKDEGELSEVQAEAILNMRLRSLRRLEEIELVKERDALMEERAGLEDLLASEDLQWGRITEQLRETKKKFGKDFEGGARRTAFAEAGDFEEVPIEAMIDKEPITVVCSQMGWIRAMSGHIDLTRELKFKDGDGPKFIFHAETTDRLLVFGTNGRFYTVSAANLPGGRGMGEPLRLMVDLPNEADIIDIFAHQPDRKLLVASTAGDGFVVEENEILAQTRTGKQVLNVRAPSQALVCKPVDGDSVACVGENRKVLVFDLDELPVMARGKGVRLQKYKDGGLSDAATFTRSEGLSWKDPAGRTRTEVELAEWTGKRAGTGRMAPRGFPRDNKFN</sequence>
<dbReference type="InterPro" id="IPR050220">
    <property type="entry name" value="Type_II_DNA_Topoisomerases"/>
</dbReference>
<keyword evidence="6 7" id="KW-0413">Isomerase</keyword>
<dbReference type="KEGG" id="cact:HZ995_09050"/>
<evidence type="ECO:0000313" key="10">
    <source>
        <dbReference type="EMBL" id="QTN34660.1"/>
    </source>
</evidence>
<comment type="subcellular location">
    <subcellularLocation>
        <location evidence="7">Cell membrane</location>
        <topology evidence="7">Peripheral membrane protein</topology>
    </subcellularLocation>
</comment>
<dbReference type="NCBIfam" id="NF004044">
    <property type="entry name" value="PRK05561.1"/>
    <property type="match status" value="1"/>
</dbReference>
<dbReference type="InterPro" id="IPR006691">
    <property type="entry name" value="GyrA/parC_rep"/>
</dbReference>
<dbReference type="InterPro" id="IPR005742">
    <property type="entry name" value="TopoIV_A_Gneg"/>
</dbReference>
<dbReference type="PANTHER" id="PTHR43493">
    <property type="entry name" value="DNA GYRASE/TOPOISOMERASE SUBUNIT A"/>
    <property type="match status" value="1"/>
</dbReference>
<dbReference type="GO" id="GO:0006265">
    <property type="term" value="P:DNA topological change"/>
    <property type="evidence" value="ECO:0007669"/>
    <property type="project" value="UniProtKB-UniRule"/>
</dbReference>
<evidence type="ECO:0000256" key="1">
    <source>
        <dbReference type="ARBA" id="ARBA00000185"/>
    </source>
</evidence>
<gene>
    <name evidence="7" type="primary">parC</name>
    <name evidence="10" type="ORF">HZ995_09050</name>
</gene>
<dbReference type="GO" id="GO:0007059">
    <property type="term" value="P:chromosome segregation"/>
    <property type="evidence" value="ECO:0007669"/>
    <property type="project" value="UniProtKB-UniRule"/>
</dbReference>
<dbReference type="SUPFAM" id="SSF56719">
    <property type="entry name" value="Type II DNA topoisomerase"/>
    <property type="match status" value="1"/>
</dbReference>
<dbReference type="AlphaFoldDB" id="A0A975I681"/>
<dbReference type="InterPro" id="IPR013760">
    <property type="entry name" value="Topo_IIA-like_dom_sf"/>
</dbReference>
<dbReference type="GO" id="GO:0005524">
    <property type="term" value="F:ATP binding"/>
    <property type="evidence" value="ECO:0007669"/>
    <property type="project" value="InterPro"/>
</dbReference>
<dbReference type="InterPro" id="IPR035516">
    <property type="entry name" value="Gyrase/topoIV_suA_C"/>
</dbReference>
<dbReference type="EC" id="5.6.2.2" evidence="7"/>
<comment type="catalytic activity">
    <reaction evidence="1 7 8">
        <text>ATP-dependent breakage, passage and rejoining of double-stranded DNA.</text>
        <dbReference type="EC" id="5.6.2.2"/>
    </reaction>
</comment>
<dbReference type="GO" id="GO:0019897">
    <property type="term" value="C:extrinsic component of plasma membrane"/>
    <property type="evidence" value="ECO:0007669"/>
    <property type="project" value="UniProtKB-UniRule"/>
</dbReference>
<evidence type="ECO:0000313" key="11">
    <source>
        <dbReference type="Proteomes" id="UP000665026"/>
    </source>
</evidence>
<accession>A0A975I681</accession>
<dbReference type="SUPFAM" id="SSF101904">
    <property type="entry name" value="GyrA/ParC C-terminal domain-like"/>
    <property type="match status" value="1"/>
</dbReference>
<comment type="function">
    <text evidence="7">Topoisomerase IV is essential for chromosome segregation. It relaxes supercoiled DNA. Performs the decatenation events required during the replication of a circular DNA molecule.</text>
</comment>
<feature type="site" description="Interaction with DNA" evidence="7">
    <location>
        <position position="86"/>
    </location>
</feature>
<evidence type="ECO:0000256" key="8">
    <source>
        <dbReference type="PROSITE-ProRule" id="PRU01384"/>
    </source>
</evidence>
<protein>
    <recommendedName>
        <fullName evidence="7">DNA topoisomerase 4 subunit A</fullName>
        <ecNumber evidence="7">5.6.2.2</ecNumber>
    </recommendedName>
    <alternativeName>
        <fullName evidence="7">Topoisomerase IV subunit A</fullName>
    </alternativeName>
</protein>
<keyword evidence="4 7" id="KW-0238">DNA-binding</keyword>
<dbReference type="Gene3D" id="3.30.1360.40">
    <property type="match status" value="1"/>
</dbReference>
<reference evidence="10" key="1">
    <citation type="submission" date="2020-07" db="EMBL/GenBank/DDBJ databases">
        <title>Genome sequences of bacteria associated with the marine, planktonic diatom Thalassiosira profunda strain ECT2AJA-044.</title>
        <authorList>
            <person name="Gargas C.B."/>
            <person name="Roberts W.R."/>
            <person name="Alverson A.J."/>
        </authorList>
    </citation>
    <scope>NUCLEOTIDE SEQUENCE</scope>
    <source>
        <strain evidence="10">ECT2AJA-044</strain>
    </source>
</reference>
<feature type="site" description="Interaction with DNA" evidence="7">
    <location>
        <position position="84"/>
    </location>
</feature>
<dbReference type="InterPro" id="IPR002205">
    <property type="entry name" value="Topo_IIA_dom_A"/>
</dbReference>
<evidence type="ECO:0000256" key="3">
    <source>
        <dbReference type="ARBA" id="ARBA00023029"/>
    </source>
</evidence>
<dbReference type="HAMAP" id="MF_00936">
    <property type="entry name" value="ParC_type1"/>
    <property type="match status" value="1"/>
</dbReference>
<dbReference type="InterPro" id="IPR013757">
    <property type="entry name" value="Topo_IIA_A_a_sf"/>
</dbReference>
<dbReference type="RefSeq" id="WP_209355351.1">
    <property type="nucleotide sequence ID" value="NZ_CP060010.1"/>
</dbReference>
<organism evidence="10 11">
    <name type="scientific">Cognatishimia activa</name>
    <dbReference type="NCBI Taxonomy" id="1715691"/>
    <lineage>
        <taxon>Bacteria</taxon>
        <taxon>Pseudomonadati</taxon>
        <taxon>Pseudomonadota</taxon>
        <taxon>Alphaproteobacteria</taxon>
        <taxon>Rhodobacterales</taxon>
        <taxon>Paracoccaceae</taxon>
        <taxon>Cognatishimia</taxon>
    </lineage>
</organism>
<feature type="site" description="Transition state stabilizer" evidence="7">
    <location>
        <position position="127"/>
    </location>
</feature>
<proteinExistence type="inferred from homology"/>
<feature type="active site" description="O-(5'-phospho-DNA)-tyrosine intermediate" evidence="7 8">
    <location>
        <position position="128"/>
    </location>
</feature>
<evidence type="ECO:0000256" key="2">
    <source>
        <dbReference type="ARBA" id="ARBA00022475"/>
    </source>
</evidence>
<dbReference type="SMART" id="SM00434">
    <property type="entry name" value="TOP4c"/>
    <property type="match status" value="1"/>
</dbReference>
<evidence type="ECO:0000256" key="6">
    <source>
        <dbReference type="ARBA" id="ARBA00023235"/>
    </source>
</evidence>
<keyword evidence="5 7" id="KW-0472">Membrane</keyword>
<feature type="site" description="Interaction with DNA" evidence="7">
    <location>
        <position position="48"/>
    </location>
</feature>
<dbReference type="GO" id="GO:0009330">
    <property type="term" value="C:DNA topoisomerase type II (double strand cut, ATP-hydrolyzing) complex"/>
    <property type="evidence" value="ECO:0007669"/>
    <property type="project" value="TreeGrafter"/>
</dbReference>
<dbReference type="Proteomes" id="UP000665026">
    <property type="component" value="Chromosome"/>
</dbReference>
<dbReference type="GO" id="GO:0005737">
    <property type="term" value="C:cytoplasm"/>
    <property type="evidence" value="ECO:0007669"/>
    <property type="project" value="TreeGrafter"/>
</dbReference>
<dbReference type="InterPro" id="IPR013758">
    <property type="entry name" value="Topo_IIA_A/C_ab"/>
</dbReference>
<dbReference type="Pfam" id="PF00521">
    <property type="entry name" value="DNA_topoisoIV"/>
    <property type="match status" value="1"/>
</dbReference>
<dbReference type="Gene3D" id="2.120.10.90">
    <property type="entry name" value="DNA gyrase/topoisomerase IV, subunit A, C-terminal"/>
    <property type="match status" value="1"/>
</dbReference>
<dbReference type="GO" id="GO:0003677">
    <property type="term" value="F:DNA binding"/>
    <property type="evidence" value="ECO:0007669"/>
    <property type="project" value="UniProtKB-UniRule"/>
</dbReference>
<dbReference type="CDD" id="cd00187">
    <property type="entry name" value="TOP4c"/>
    <property type="match status" value="1"/>
</dbReference>
<dbReference type="PANTHER" id="PTHR43493:SF1">
    <property type="entry name" value="DNA TOPOISOMERASE 4 SUBUNIT A"/>
    <property type="match status" value="1"/>
</dbReference>
<comment type="similarity">
    <text evidence="7">Belongs to the type II topoisomerase GyrA/ParC subunit family. ParC type 1 subfamily.</text>
</comment>
<evidence type="ECO:0000256" key="4">
    <source>
        <dbReference type="ARBA" id="ARBA00023125"/>
    </source>
</evidence>
<dbReference type="PROSITE" id="PS52040">
    <property type="entry name" value="TOPO_IIA"/>
    <property type="match status" value="1"/>
</dbReference>